<proteinExistence type="predicted"/>
<evidence type="ECO:0008006" key="9">
    <source>
        <dbReference type="Google" id="ProtNLM"/>
    </source>
</evidence>
<dbReference type="EMBL" id="JXYS01000004">
    <property type="protein sequence ID" value="KJF18826.1"/>
    <property type="molecule type" value="Genomic_DNA"/>
</dbReference>
<sequence length="390" mass="41951">MAKKWRSRLRLRRFAIKGIKGALLLLVLEYLVLPQLAGARKSLSVLVNVNVAWIGAGLGLEIAALIAYAKLTQSVLPTKVLSLGKIFRIDLASLAVSHVIPAGTAGGTGVSMKLFTGGGIRATDAGFAIAVQGIGSAVVLNLILWVALIISIPMRGFDAIYGIAAGIGAVVFTVFFLLLILFTRGETKVERLIDWVSRRISFLSKEKVMPILQRIATRIRDLESDPDLLKRAIVFALLNWLLDAASLWVFMAAFGYYVNPDSLLVSYGLANVLAAIPITPGGLGVIEGVLTSTLVGFGSPRAIAILGVIGYRLINFWLPIPVGGLLYIGANRKNGPTTGTLPTVINNELPSAESNDELEARSTSISSKKFIEAITRSHLFRYRKITKATD</sequence>
<dbReference type="PANTHER" id="PTHR39087:SF2">
    <property type="entry name" value="UPF0104 MEMBRANE PROTEIN MJ1595"/>
    <property type="match status" value="1"/>
</dbReference>
<dbReference type="NCBIfam" id="TIGR00374">
    <property type="entry name" value="flippase-like domain"/>
    <property type="match status" value="1"/>
</dbReference>
<evidence type="ECO:0000256" key="5">
    <source>
        <dbReference type="ARBA" id="ARBA00023136"/>
    </source>
</evidence>
<feature type="transmembrane region" description="Helical" evidence="6">
    <location>
        <begin position="232"/>
        <end position="258"/>
    </location>
</feature>
<protein>
    <recommendedName>
        <fullName evidence="9">Flippase-like domain-containing protein</fullName>
    </recommendedName>
</protein>
<evidence type="ECO:0000256" key="4">
    <source>
        <dbReference type="ARBA" id="ARBA00022989"/>
    </source>
</evidence>
<evidence type="ECO:0000313" key="7">
    <source>
        <dbReference type="EMBL" id="KJF18826.1"/>
    </source>
</evidence>
<dbReference type="PANTHER" id="PTHR39087">
    <property type="entry name" value="UPF0104 MEMBRANE PROTEIN MJ1595"/>
    <property type="match status" value="1"/>
</dbReference>
<gene>
    <name evidence="7" type="ORF">AXFE_02310</name>
</gene>
<evidence type="ECO:0000256" key="6">
    <source>
        <dbReference type="SAM" id="Phobius"/>
    </source>
</evidence>
<dbReference type="STRING" id="1280514.AXFE_02310"/>
<organism evidence="7 8">
    <name type="scientific">Acidithrix ferrooxidans</name>
    <dbReference type="NCBI Taxonomy" id="1280514"/>
    <lineage>
        <taxon>Bacteria</taxon>
        <taxon>Bacillati</taxon>
        <taxon>Actinomycetota</taxon>
        <taxon>Acidimicrobiia</taxon>
        <taxon>Acidimicrobiales</taxon>
        <taxon>Acidimicrobiaceae</taxon>
        <taxon>Acidithrix</taxon>
    </lineage>
</organism>
<evidence type="ECO:0000256" key="3">
    <source>
        <dbReference type="ARBA" id="ARBA00022692"/>
    </source>
</evidence>
<evidence type="ECO:0000313" key="8">
    <source>
        <dbReference type="Proteomes" id="UP000032360"/>
    </source>
</evidence>
<dbReference type="RefSeq" id="WP_052604060.1">
    <property type="nucleotide sequence ID" value="NZ_JXYS01000004.1"/>
</dbReference>
<accession>A0A0D8HNY8</accession>
<feature type="transmembrane region" description="Helical" evidence="6">
    <location>
        <begin position="49"/>
        <end position="69"/>
    </location>
</feature>
<evidence type="ECO:0000256" key="2">
    <source>
        <dbReference type="ARBA" id="ARBA00022475"/>
    </source>
</evidence>
<keyword evidence="5 6" id="KW-0472">Membrane</keyword>
<name>A0A0D8HNY8_9ACTN</name>
<dbReference type="GO" id="GO:0005886">
    <property type="term" value="C:plasma membrane"/>
    <property type="evidence" value="ECO:0007669"/>
    <property type="project" value="UniProtKB-SubCell"/>
</dbReference>
<keyword evidence="8" id="KW-1185">Reference proteome</keyword>
<reference evidence="7 8" key="1">
    <citation type="submission" date="2015-01" db="EMBL/GenBank/DDBJ databases">
        <title>Draft genome of the acidophilic iron oxidizer Acidithrix ferrooxidans strain Py-F3.</title>
        <authorList>
            <person name="Poehlein A."/>
            <person name="Eisen S."/>
            <person name="Schloemann M."/>
            <person name="Johnson B.D."/>
            <person name="Daniel R."/>
            <person name="Muehling M."/>
        </authorList>
    </citation>
    <scope>NUCLEOTIDE SEQUENCE [LARGE SCALE GENOMIC DNA]</scope>
    <source>
        <strain evidence="7 8">Py-F3</strain>
    </source>
</reference>
<dbReference type="Proteomes" id="UP000032360">
    <property type="component" value="Unassembled WGS sequence"/>
</dbReference>
<dbReference type="OrthoDB" id="3214926at2"/>
<dbReference type="AlphaFoldDB" id="A0A0D8HNY8"/>
<comment type="subcellular location">
    <subcellularLocation>
        <location evidence="1">Cell membrane</location>
        <topology evidence="1">Multi-pass membrane protein</topology>
    </subcellularLocation>
</comment>
<feature type="transmembrane region" description="Helical" evidence="6">
    <location>
        <begin position="302"/>
        <end position="328"/>
    </location>
</feature>
<keyword evidence="3 6" id="KW-0812">Transmembrane</keyword>
<comment type="caution">
    <text evidence="7">The sequence shown here is derived from an EMBL/GenBank/DDBJ whole genome shotgun (WGS) entry which is preliminary data.</text>
</comment>
<evidence type="ECO:0000256" key="1">
    <source>
        <dbReference type="ARBA" id="ARBA00004651"/>
    </source>
</evidence>
<dbReference type="Pfam" id="PF03706">
    <property type="entry name" value="LPG_synthase_TM"/>
    <property type="match status" value="1"/>
</dbReference>
<dbReference type="InterPro" id="IPR022791">
    <property type="entry name" value="L-PG_synthase/AglD"/>
</dbReference>
<feature type="transmembrane region" description="Helical" evidence="6">
    <location>
        <begin position="159"/>
        <end position="182"/>
    </location>
</feature>
<feature type="transmembrane region" description="Helical" evidence="6">
    <location>
        <begin position="127"/>
        <end position="153"/>
    </location>
</feature>
<keyword evidence="4 6" id="KW-1133">Transmembrane helix</keyword>
<keyword evidence="2" id="KW-1003">Cell membrane</keyword>
<feature type="transmembrane region" description="Helical" evidence="6">
    <location>
        <begin position="264"/>
        <end position="290"/>
    </location>
</feature>